<sequence length="315" mass="36292">MSKNKFSICIPAYKSKYLQECIDSILAQTNPDFELLILNDCSPEPIEEIVLKNQDPRIRYFKNEKNVGAYDLVDNWNKCLELSAGEYIVIMGDDDRLAPDYLTEFGRLIDNYPSLHVYHCRSKIIDDDGKDVMLTPALPAFEHVYDSIWHRLRQLRSNYISDYVYKTSALKAQGGFYKLPLAWGSDDITAFIASAKFGIAHSNKPVFEYRSNRLSITSTGNDLHKMMADISYSEWLGDFMRNNPPHSSEKVIYQHLLNEKDKYMHEKKLYTMMLSLRSNPLQKAKNWMKTRAKFGLSIKDIGVALAKSLNSNLSK</sequence>
<evidence type="ECO:0000313" key="5">
    <source>
        <dbReference type="Proteomes" id="UP000321927"/>
    </source>
</evidence>
<evidence type="ECO:0000259" key="1">
    <source>
        <dbReference type="Pfam" id="PF00535"/>
    </source>
</evidence>
<gene>
    <name evidence="3" type="ORF">ESW18_06970</name>
    <name evidence="2" type="ORF">LV84_00970</name>
</gene>
<proteinExistence type="predicted"/>
<dbReference type="EMBL" id="QKZU01000003">
    <property type="protein sequence ID" value="PZX59761.1"/>
    <property type="molecule type" value="Genomic_DNA"/>
</dbReference>
<dbReference type="SUPFAM" id="SSF53448">
    <property type="entry name" value="Nucleotide-diphospho-sugar transferases"/>
    <property type="match status" value="1"/>
</dbReference>
<comment type="caution">
    <text evidence="2">The sequence shown here is derived from an EMBL/GenBank/DDBJ whole genome shotgun (WGS) entry which is preliminary data.</text>
</comment>
<dbReference type="PANTHER" id="PTHR43685">
    <property type="entry name" value="GLYCOSYLTRANSFERASE"/>
    <property type="match status" value="1"/>
</dbReference>
<evidence type="ECO:0000313" key="3">
    <source>
        <dbReference type="EMBL" id="TXD78527.1"/>
    </source>
</evidence>
<reference evidence="3 5" key="2">
    <citation type="submission" date="2019-08" db="EMBL/GenBank/DDBJ databases">
        <title>Genome of Algoriphagus ratkowskyi IC026.</title>
        <authorList>
            <person name="Bowman J.P."/>
        </authorList>
    </citation>
    <scope>NUCLEOTIDE SEQUENCE [LARGE SCALE GENOMIC DNA]</scope>
    <source>
        <strain evidence="3 5">IC026</strain>
    </source>
</reference>
<reference evidence="2 4" key="1">
    <citation type="submission" date="2018-06" db="EMBL/GenBank/DDBJ databases">
        <title>Genomic Encyclopedia of Archaeal and Bacterial Type Strains, Phase II (KMG-II): from individual species to whole genera.</title>
        <authorList>
            <person name="Goeker M."/>
        </authorList>
    </citation>
    <scope>NUCLEOTIDE SEQUENCE [LARGE SCALE GENOMIC DNA]</scope>
    <source>
        <strain evidence="2 4">DSM 22686</strain>
    </source>
</reference>
<evidence type="ECO:0000313" key="4">
    <source>
        <dbReference type="Proteomes" id="UP000249115"/>
    </source>
</evidence>
<dbReference type="Pfam" id="PF00535">
    <property type="entry name" value="Glycos_transf_2"/>
    <property type="match status" value="1"/>
</dbReference>
<keyword evidence="2" id="KW-0808">Transferase</keyword>
<name>A0A2W7RHR2_9BACT</name>
<dbReference type="Proteomes" id="UP000249115">
    <property type="component" value="Unassembled WGS sequence"/>
</dbReference>
<dbReference type="RefSeq" id="WP_086499492.1">
    <property type="nucleotide sequence ID" value="NZ_MSSV01000003.1"/>
</dbReference>
<evidence type="ECO:0000313" key="2">
    <source>
        <dbReference type="EMBL" id="PZX59761.1"/>
    </source>
</evidence>
<dbReference type="Gene3D" id="3.90.550.10">
    <property type="entry name" value="Spore Coat Polysaccharide Biosynthesis Protein SpsA, Chain A"/>
    <property type="match status" value="1"/>
</dbReference>
<dbReference type="Proteomes" id="UP000321927">
    <property type="component" value="Unassembled WGS sequence"/>
</dbReference>
<accession>A0A2W7RHR2</accession>
<dbReference type="AlphaFoldDB" id="A0A2W7RHR2"/>
<feature type="domain" description="Glycosyltransferase 2-like" evidence="1">
    <location>
        <begin position="7"/>
        <end position="144"/>
    </location>
</feature>
<dbReference type="InterPro" id="IPR029044">
    <property type="entry name" value="Nucleotide-diphossugar_trans"/>
</dbReference>
<dbReference type="PANTHER" id="PTHR43685:SF2">
    <property type="entry name" value="GLYCOSYLTRANSFERASE 2-LIKE DOMAIN-CONTAINING PROTEIN"/>
    <property type="match status" value="1"/>
</dbReference>
<dbReference type="GO" id="GO:0016740">
    <property type="term" value="F:transferase activity"/>
    <property type="evidence" value="ECO:0007669"/>
    <property type="project" value="UniProtKB-KW"/>
</dbReference>
<organism evidence="2 4">
    <name type="scientific">Algoriphagus ratkowskyi</name>
    <dbReference type="NCBI Taxonomy" id="57028"/>
    <lineage>
        <taxon>Bacteria</taxon>
        <taxon>Pseudomonadati</taxon>
        <taxon>Bacteroidota</taxon>
        <taxon>Cytophagia</taxon>
        <taxon>Cytophagales</taxon>
        <taxon>Cyclobacteriaceae</taxon>
        <taxon>Algoriphagus</taxon>
    </lineage>
</organism>
<keyword evidence="5" id="KW-1185">Reference proteome</keyword>
<dbReference type="InterPro" id="IPR050834">
    <property type="entry name" value="Glycosyltransf_2"/>
</dbReference>
<dbReference type="EMBL" id="VORV01000004">
    <property type="protein sequence ID" value="TXD78527.1"/>
    <property type="molecule type" value="Genomic_DNA"/>
</dbReference>
<dbReference type="OrthoDB" id="9815829at2"/>
<protein>
    <submittedName>
        <fullName evidence="2 3">Glycosyltransferase</fullName>
    </submittedName>
</protein>
<dbReference type="InterPro" id="IPR001173">
    <property type="entry name" value="Glyco_trans_2-like"/>
</dbReference>